<sequence>MALWTVKQDFPGQVVAMIFVWLLMWTVQVVFFRPGEGLESFYHCHLKPPTEILNKHMSIGFTVPFLPLISQSFVGAEQIGLLTTAFALTGVLNSIFVYVIAYYIQCWITKLHLSDVSTLCTLSGYASDSNGPNAADEADAQATCGALPKDALRILEDGTRSTDAAASLSMTASRRIILATRVWIQHHVFLILSILLFLVLGVPLSYLRDNDLFLDTGFLFIMWLTFTSAQARLKQHITSHMQQRHYHPQQAQQRSVGLTALATLLNPVLWTSLFLVCYGFAKSCIRQEPTALVVARFKTNNTISDIIAHHIDLFDISDIATSILNAGIVSWGLKLFEYRHQIVSRGGLTVLITSSIVAIFNIIAWPLLAHRIGVRPAASNLSFAARSVTIALSIPAMGSLGGDASVNAVGVVVNGICFQLAAGFLVGGQGIHSAMGRTDDDAAKHHERQQTELTLAHGDDLATVAAGVTIGINAAAMGTAHLYEQNRKAAPYSALSMTMFGIFTVLFTVSSPMVEWLVASVGGGS</sequence>
<feature type="transmembrane region" description="Helical" evidence="5">
    <location>
        <begin position="381"/>
        <end position="400"/>
    </location>
</feature>
<feature type="transmembrane region" description="Helical" evidence="5">
    <location>
        <begin position="188"/>
        <end position="206"/>
    </location>
</feature>
<dbReference type="AlphaFoldDB" id="A0A9P4YAG6"/>
<keyword evidence="2 5" id="KW-0812">Transmembrane</keyword>
<protein>
    <recommendedName>
        <fullName evidence="8">LrgB-like protein</fullName>
    </recommendedName>
</protein>
<evidence type="ECO:0000256" key="2">
    <source>
        <dbReference type="ARBA" id="ARBA00022692"/>
    </source>
</evidence>
<evidence type="ECO:0000313" key="7">
    <source>
        <dbReference type="Proteomes" id="UP000803844"/>
    </source>
</evidence>
<evidence type="ECO:0008006" key="8">
    <source>
        <dbReference type="Google" id="ProtNLM"/>
    </source>
</evidence>
<keyword evidence="4 5" id="KW-0472">Membrane</keyword>
<evidence type="ECO:0000256" key="5">
    <source>
        <dbReference type="SAM" id="Phobius"/>
    </source>
</evidence>
<dbReference type="GO" id="GO:0016020">
    <property type="term" value="C:membrane"/>
    <property type="evidence" value="ECO:0007669"/>
    <property type="project" value="UniProtKB-SubCell"/>
</dbReference>
<dbReference type="PANTHER" id="PTHR30249">
    <property type="entry name" value="PUTATIVE SEROTONIN TRANSPORTER"/>
    <property type="match status" value="1"/>
</dbReference>
<dbReference type="RefSeq" id="XP_040780412.1">
    <property type="nucleotide sequence ID" value="XM_040916279.1"/>
</dbReference>
<feature type="transmembrane region" description="Helical" evidence="5">
    <location>
        <begin position="79"/>
        <end position="104"/>
    </location>
</feature>
<dbReference type="PANTHER" id="PTHR30249:SF0">
    <property type="entry name" value="PLASTIDAL GLYCOLATE_GLYCERATE TRANSLOCATOR 1, CHLOROPLASTIC"/>
    <property type="match status" value="1"/>
</dbReference>
<dbReference type="GeneID" id="63833408"/>
<comment type="caution">
    <text evidence="6">The sequence shown here is derived from an EMBL/GenBank/DDBJ whole genome shotgun (WGS) entry which is preliminary data.</text>
</comment>
<organism evidence="6 7">
    <name type="scientific">Cryphonectria parasitica (strain ATCC 38755 / EP155)</name>
    <dbReference type="NCBI Taxonomy" id="660469"/>
    <lineage>
        <taxon>Eukaryota</taxon>
        <taxon>Fungi</taxon>
        <taxon>Dikarya</taxon>
        <taxon>Ascomycota</taxon>
        <taxon>Pezizomycotina</taxon>
        <taxon>Sordariomycetes</taxon>
        <taxon>Sordariomycetidae</taxon>
        <taxon>Diaporthales</taxon>
        <taxon>Cryphonectriaceae</taxon>
        <taxon>Cryphonectria-Endothia species complex</taxon>
        <taxon>Cryphonectria</taxon>
    </lineage>
</organism>
<feature type="transmembrane region" description="Helical" evidence="5">
    <location>
        <begin position="12"/>
        <end position="32"/>
    </location>
</feature>
<keyword evidence="7" id="KW-1185">Reference proteome</keyword>
<gene>
    <name evidence="6" type="ORF">M406DRAFT_244760</name>
</gene>
<proteinExistence type="predicted"/>
<accession>A0A9P4YAG6</accession>
<dbReference type="InterPro" id="IPR007300">
    <property type="entry name" value="CidB/LrgB"/>
</dbReference>
<dbReference type="EMBL" id="MU032344">
    <property type="protein sequence ID" value="KAF3769451.1"/>
    <property type="molecule type" value="Genomic_DNA"/>
</dbReference>
<keyword evidence="3 5" id="KW-1133">Transmembrane helix</keyword>
<feature type="transmembrane region" description="Helical" evidence="5">
    <location>
        <begin position="348"/>
        <end position="369"/>
    </location>
</feature>
<feature type="transmembrane region" description="Helical" evidence="5">
    <location>
        <begin position="406"/>
        <end position="427"/>
    </location>
</feature>
<evidence type="ECO:0000256" key="4">
    <source>
        <dbReference type="ARBA" id="ARBA00023136"/>
    </source>
</evidence>
<evidence type="ECO:0000256" key="1">
    <source>
        <dbReference type="ARBA" id="ARBA00004141"/>
    </source>
</evidence>
<dbReference type="OrthoDB" id="2502820at2759"/>
<evidence type="ECO:0000313" key="6">
    <source>
        <dbReference type="EMBL" id="KAF3769451.1"/>
    </source>
</evidence>
<evidence type="ECO:0000256" key="3">
    <source>
        <dbReference type="ARBA" id="ARBA00022989"/>
    </source>
</evidence>
<feature type="transmembrane region" description="Helical" evidence="5">
    <location>
        <begin position="53"/>
        <end position="73"/>
    </location>
</feature>
<dbReference type="Pfam" id="PF04172">
    <property type="entry name" value="LrgB"/>
    <property type="match status" value="2"/>
</dbReference>
<reference evidence="6" key="1">
    <citation type="journal article" date="2020" name="Phytopathology">
        <title>Genome sequence of the chestnut blight fungus Cryphonectria parasitica EP155: A fundamental resource for an archetypical invasive plant pathogen.</title>
        <authorList>
            <person name="Crouch J.A."/>
            <person name="Dawe A."/>
            <person name="Aerts A."/>
            <person name="Barry K."/>
            <person name="Churchill A.C.L."/>
            <person name="Grimwood J."/>
            <person name="Hillman B."/>
            <person name="Milgroom M.G."/>
            <person name="Pangilinan J."/>
            <person name="Smith M."/>
            <person name="Salamov A."/>
            <person name="Schmutz J."/>
            <person name="Yadav J."/>
            <person name="Grigoriev I.V."/>
            <person name="Nuss D."/>
        </authorList>
    </citation>
    <scope>NUCLEOTIDE SEQUENCE</scope>
    <source>
        <strain evidence="6">EP155</strain>
    </source>
</reference>
<feature type="transmembrane region" description="Helical" evidence="5">
    <location>
        <begin position="489"/>
        <end position="509"/>
    </location>
</feature>
<dbReference type="Proteomes" id="UP000803844">
    <property type="component" value="Unassembled WGS sequence"/>
</dbReference>
<comment type="subcellular location">
    <subcellularLocation>
        <location evidence="1">Membrane</location>
        <topology evidence="1">Multi-pass membrane protein</topology>
    </subcellularLocation>
</comment>
<name>A0A9P4YAG6_CRYP1</name>
<feature type="transmembrane region" description="Helical" evidence="5">
    <location>
        <begin position="254"/>
        <end position="281"/>
    </location>
</feature>